<dbReference type="PIRSF" id="PIRSF006092">
    <property type="entry name" value="GreA_GreB"/>
    <property type="match status" value="1"/>
</dbReference>
<keyword evidence="2" id="KW-0251">Elongation factor</keyword>
<organism evidence="2 3">
    <name type="scientific">Candidatus Hodgkinia cicadicola</name>
    <dbReference type="NCBI Taxonomy" id="573658"/>
    <lineage>
        <taxon>Bacteria</taxon>
        <taxon>Pseudomonadati</taxon>
        <taxon>Pseudomonadota</taxon>
        <taxon>Alphaproteobacteria</taxon>
        <taxon>Hyphomicrobiales</taxon>
        <taxon>Candidatus Hodgkinia</taxon>
    </lineage>
</organism>
<comment type="caution">
    <text evidence="2">The sequence shown here is derived from an EMBL/GenBank/DDBJ whole genome shotgun (WGS) entry which is preliminary data.</text>
</comment>
<evidence type="ECO:0000313" key="2">
    <source>
        <dbReference type="EMBL" id="PIM94823.1"/>
    </source>
</evidence>
<name>A0ABX4MEH7_9HYPH</name>
<dbReference type="PANTHER" id="PTHR30437:SF4">
    <property type="entry name" value="TRANSCRIPTION ELONGATION FACTOR GREA"/>
    <property type="match status" value="1"/>
</dbReference>
<feature type="domain" description="Transcription elongation factor GreA/GreB N-terminal" evidence="1">
    <location>
        <begin position="4"/>
        <end position="50"/>
    </location>
</feature>
<accession>A0ABX4MEH7</accession>
<keyword evidence="3" id="KW-1185">Reference proteome</keyword>
<protein>
    <submittedName>
        <fullName evidence="2">Transcription elongation factor GreA</fullName>
    </submittedName>
</protein>
<evidence type="ECO:0000259" key="1">
    <source>
        <dbReference type="Pfam" id="PF03449"/>
    </source>
</evidence>
<dbReference type="InterPro" id="IPR036805">
    <property type="entry name" value="Tscrpt_elong_fac_GreA/B_N_sf"/>
</dbReference>
<dbReference type="PANTHER" id="PTHR30437">
    <property type="entry name" value="TRANSCRIPTION ELONGATION FACTOR GREA"/>
    <property type="match status" value="1"/>
</dbReference>
<dbReference type="Gene3D" id="1.10.287.180">
    <property type="entry name" value="Transcription elongation factor, GreA/GreB, N-terminal domain"/>
    <property type="match status" value="1"/>
</dbReference>
<dbReference type="Proteomes" id="UP000228684">
    <property type="component" value="Unassembled WGS sequence"/>
</dbReference>
<dbReference type="GO" id="GO:0003746">
    <property type="term" value="F:translation elongation factor activity"/>
    <property type="evidence" value="ECO:0007669"/>
    <property type="project" value="UniProtKB-KW"/>
</dbReference>
<dbReference type="InterPro" id="IPR022691">
    <property type="entry name" value="Tscrpt_elong_fac_GreA/B_N"/>
</dbReference>
<reference evidence="2" key="1">
    <citation type="submission" date="2017-09" db="EMBL/GenBank/DDBJ databases">
        <authorList>
            <person name="Campbell M.A."/>
            <person name="Lukasik P."/>
            <person name="Simon C."/>
            <person name="McCutcheon J.P."/>
        </authorList>
    </citation>
    <scope>NUCLEOTIDE SEQUENCE [LARGE SCALE GENOMIC DNA]</scope>
    <source>
        <strain evidence="2">MAGNEO</strain>
    </source>
</reference>
<proteinExistence type="predicted"/>
<dbReference type="InterPro" id="IPR023459">
    <property type="entry name" value="Tscrpt_elong_fac_GreA/B_fam"/>
</dbReference>
<dbReference type="EMBL" id="NXGM01000196">
    <property type="protein sequence ID" value="PIM94823.1"/>
    <property type="molecule type" value="Genomic_DNA"/>
</dbReference>
<sequence length="132" mass="14953">MRTKLKWQLKSTRSLGDLSENADYHNIKSDSKYNESKINEIKSILTTAIIANERPSSNRIGLNSTVIAKTEQNVIIILTIKGNNKIITNSTNINLSSKTTKELLFKKRSDKFILITSGIPTIYKIITIYHKT</sequence>
<dbReference type="Pfam" id="PF03449">
    <property type="entry name" value="GreA_GreB_N"/>
    <property type="match status" value="1"/>
</dbReference>
<dbReference type="SUPFAM" id="SSF46557">
    <property type="entry name" value="GreA transcript cleavage protein, N-terminal domain"/>
    <property type="match status" value="1"/>
</dbReference>
<gene>
    <name evidence="2" type="primary">greA</name>
    <name evidence="2" type="ORF">magneo_318</name>
</gene>
<evidence type="ECO:0000313" key="3">
    <source>
        <dbReference type="Proteomes" id="UP000228684"/>
    </source>
</evidence>
<keyword evidence="2" id="KW-0648">Protein biosynthesis</keyword>